<feature type="domain" description="Protein ENHANCED DISEASE RESISTANCE 2 C-terminal" evidence="1">
    <location>
        <begin position="230"/>
        <end position="442"/>
    </location>
</feature>
<organism evidence="2 3">
    <name type="scientific">Phytophthora nicotianae</name>
    <name type="common">Potato buckeye rot agent</name>
    <name type="synonym">Phytophthora parasitica</name>
    <dbReference type="NCBI Taxonomy" id="4792"/>
    <lineage>
        <taxon>Eukaryota</taxon>
        <taxon>Sar</taxon>
        <taxon>Stramenopiles</taxon>
        <taxon>Oomycota</taxon>
        <taxon>Peronosporomycetes</taxon>
        <taxon>Peronosporales</taxon>
        <taxon>Peronosporaceae</taxon>
        <taxon>Phytophthora</taxon>
    </lineage>
</organism>
<dbReference type="Proteomes" id="UP000052943">
    <property type="component" value="Unassembled WGS sequence"/>
</dbReference>
<sequence>MWSEPTWAGFQLRSKTYLQSKMKETSAPPLFELLWFEVFSGTPEELHHVSKSKKSFASRALAKYGSDVPPLFVVTLIVPGTPVVAGVQYFARTRDAPQSEANALWQRFLKSDDAFRKERLKLVPTVHDGPWLVRKSVGAKPLIIAKALETSFYQTPAYLEVVVDICSDRIAKHVTALCRSHSTRLTVDVGYVIEDFVAPDNLKPTPSPVKSWKTQADNCTTQEPKLRKLWSQPDWMQFKLRSKTYLQNKIKETGAPPLWFESFRGTHEELMHVCSSKKSFASKALAKFGNDMPQLFVVTLIIPGSPLVATVQYFARTKSSGSEDPTEAEKLWERFLDADDAFRSSRFKLIPTIVDGPWIIRKSVGTTPCIIGKAIKTTYFKGPNYLEVHVDISSDTVAKHITSLCRSQSTHFTVDMGFVIEGQSEEELPEALLGCVQYARMDCLLATAIAP</sequence>
<evidence type="ECO:0000313" key="3">
    <source>
        <dbReference type="Proteomes" id="UP000052943"/>
    </source>
</evidence>
<dbReference type="PANTHER" id="PTHR12136">
    <property type="entry name" value="ENHANCED DISEASE RESISTANCE-RELATED"/>
    <property type="match status" value="1"/>
</dbReference>
<dbReference type="InterPro" id="IPR009769">
    <property type="entry name" value="EDR2_C"/>
</dbReference>
<comment type="caution">
    <text evidence="2">The sequence shown here is derived from an EMBL/GenBank/DDBJ whole genome shotgun (WGS) entry which is preliminary data.</text>
</comment>
<dbReference type="OrthoDB" id="9970435at2759"/>
<feature type="domain" description="Protein ENHANCED DISEASE RESISTANCE 2 C-terminal" evidence="1">
    <location>
        <begin position="2"/>
        <end position="194"/>
    </location>
</feature>
<accession>A0A0W8BJR4</accession>
<gene>
    <name evidence="2" type="ORF">AM587_10016126</name>
</gene>
<protein>
    <recommendedName>
        <fullName evidence="1">Protein ENHANCED DISEASE RESISTANCE 2 C-terminal domain-containing protein</fullName>
    </recommendedName>
</protein>
<evidence type="ECO:0000259" key="1">
    <source>
        <dbReference type="Pfam" id="PF07059"/>
    </source>
</evidence>
<dbReference type="AlphaFoldDB" id="A0A0W8BJR4"/>
<evidence type="ECO:0000313" key="2">
    <source>
        <dbReference type="EMBL" id="KUF72082.1"/>
    </source>
</evidence>
<dbReference type="Pfam" id="PF07059">
    <property type="entry name" value="EDR2_C"/>
    <property type="match status" value="2"/>
</dbReference>
<proteinExistence type="predicted"/>
<dbReference type="EMBL" id="LNFO01006051">
    <property type="protein sequence ID" value="KUF72082.1"/>
    <property type="molecule type" value="Genomic_DNA"/>
</dbReference>
<dbReference type="InterPro" id="IPR045096">
    <property type="entry name" value="EDR2-like"/>
</dbReference>
<dbReference type="PANTHER" id="PTHR12136:SF41">
    <property type="entry name" value="PLECKSTRIN HOMOLOGY (PH) AND LIPID-BINDING START DOMAINS-CONTAINING PROTEIN"/>
    <property type="match status" value="1"/>
</dbReference>
<name>A0A0W8BJR4_PHYNI</name>
<reference evidence="2 3" key="1">
    <citation type="submission" date="2015-11" db="EMBL/GenBank/DDBJ databases">
        <title>Genomes and virulence difference between two physiological races of Phytophthora nicotianae.</title>
        <authorList>
            <person name="Liu H."/>
            <person name="Ma X."/>
            <person name="Yu H."/>
            <person name="Fang D."/>
            <person name="Li Y."/>
            <person name="Wang X."/>
            <person name="Wang W."/>
            <person name="Dong Y."/>
            <person name="Xiao B."/>
        </authorList>
    </citation>
    <scope>NUCLEOTIDE SEQUENCE [LARGE SCALE GENOMIC DNA]</scope>
    <source>
        <strain evidence="3">race 0</strain>
    </source>
</reference>